<dbReference type="RefSeq" id="WP_004332190.1">
    <property type="nucleotide sequence ID" value="NZ_ACNN01000005.1"/>
</dbReference>
<gene>
    <name evidence="3" type="ORF">POREN0001_1173</name>
</gene>
<reference evidence="3 4" key="1">
    <citation type="submission" date="2009-04" db="EMBL/GenBank/DDBJ databases">
        <authorList>
            <person name="Sebastian Y."/>
            <person name="Madupu R."/>
            <person name="Durkin A.S."/>
            <person name="Torralba M."/>
            <person name="Methe B."/>
            <person name="Sutton G.G."/>
            <person name="Strausberg R.L."/>
            <person name="Nelson K.E."/>
        </authorList>
    </citation>
    <scope>NUCLEOTIDE SEQUENCE [LARGE SCALE GENOMIC DNA]</scope>
    <source>
        <strain evidence="4">ATCC 35406 / DSM 24491 / JCM 8526 / CCUG 16442 / BCRC 14492 / NCTC 13058 / HG 370</strain>
    </source>
</reference>
<dbReference type="Proteomes" id="UP000004295">
    <property type="component" value="Unassembled WGS sequence"/>
</dbReference>
<organism evidence="3 4">
    <name type="scientific">Porphyromonas endodontalis (strain ATCC 35406 / DSM 24491 / JCM 8526 / CCUG 16442 / BCRC 14492 / NCTC 13058 / HG 370)</name>
    <name type="common">Bacteroides endodontalis</name>
    <dbReference type="NCBI Taxonomy" id="553175"/>
    <lineage>
        <taxon>Bacteria</taxon>
        <taxon>Pseudomonadati</taxon>
        <taxon>Bacteroidota</taxon>
        <taxon>Bacteroidia</taxon>
        <taxon>Bacteroidales</taxon>
        <taxon>Porphyromonadaceae</taxon>
        <taxon>Porphyromonas</taxon>
    </lineage>
</organism>
<keyword evidence="1 3" id="KW-0808">Transferase</keyword>
<evidence type="ECO:0000259" key="2">
    <source>
        <dbReference type="Pfam" id="PF01648"/>
    </source>
</evidence>
<accession>C3J7T1</accession>
<sequence>MIQPLVVHISRLLGLSSVPSRFSREQQRQASQRLLQLLYPHNSLAHSADGAPLLQGHSIQLSLSHSGDYLALLTAPPQWRVGIDLETDFSRPLRLAARFLSQEELSLLSTLPPNEQSRYALAAWCAREAVYKAIPNASADFRRHYTLSHYPHRPVISYHPSGKEPLQIPLHFYRHQEYLLAYCALFRG</sequence>
<name>C3J7T1_POREA</name>
<protein>
    <submittedName>
        <fullName evidence="3">4'-phosphopantetheinyl transferase family protein</fullName>
    </submittedName>
</protein>
<dbReference type="Pfam" id="PF01648">
    <property type="entry name" value="ACPS"/>
    <property type="match status" value="1"/>
</dbReference>
<dbReference type="InterPro" id="IPR037143">
    <property type="entry name" value="4-PPantetheinyl_Trfase_dom_sf"/>
</dbReference>
<evidence type="ECO:0000256" key="1">
    <source>
        <dbReference type="ARBA" id="ARBA00022679"/>
    </source>
</evidence>
<dbReference type="eggNOG" id="COG2091">
    <property type="taxonomic scope" value="Bacteria"/>
</dbReference>
<evidence type="ECO:0000313" key="3">
    <source>
        <dbReference type="EMBL" id="EEN83723.1"/>
    </source>
</evidence>
<dbReference type="EMBL" id="ACNN01000005">
    <property type="protein sequence ID" value="EEN83723.1"/>
    <property type="molecule type" value="Genomic_DNA"/>
</dbReference>
<dbReference type="AlphaFoldDB" id="C3J7T1"/>
<feature type="domain" description="4'-phosphopantetheinyl transferase" evidence="2">
    <location>
        <begin position="80"/>
        <end position="183"/>
    </location>
</feature>
<dbReference type="STRING" id="553175.POREN0001_1173"/>
<evidence type="ECO:0000313" key="4">
    <source>
        <dbReference type="Proteomes" id="UP000004295"/>
    </source>
</evidence>
<dbReference type="SUPFAM" id="SSF56214">
    <property type="entry name" value="4'-phosphopantetheinyl transferase"/>
    <property type="match status" value="1"/>
</dbReference>
<comment type="caution">
    <text evidence="3">The sequence shown here is derived from an EMBL/GenBank/DDBJ whole genome shotgun (WGS) entry which is preliminary data.</text>
</comment>
<dbReference type="InterPro" id="IPR008278">
    <property type="entry name" value="4-PPantetheinyl_Trfase_dom"/>
</dbReference>
<keyword evidence="4" id="KW-1185">Reference proteome</keyword>
<dbReference type="Gene3D" id="3.90.470.20">
    <property type="entry name" value="4'-phosphopantetheinyl transferase domain"/>
    <property type="match status" value="2"/>
</dbReference>
<dbReference type="GeneID" id="93365494"/>
<dbReference type="GO" id="GO:0000287">
    <property type="term" value="F:magnesium ion binding"/>
    <property type="evidence" value="ECO:0007669"/>
    <property type="project" value="InterPro"/>
</dbReference>
<dbReference type="GO" id="GO:0008897">
    <property type="term" value="F:holo-[acyl-carrier-protein] synthase activity"/>
    <property type="evidence" value="ECO:0007669"/>
    <property type="project" value="InterPro"/>
</dbReference>
<proteinExistence type="predicted"/>